<feature type="compositionally biased region" description="Acidic residues" evidence="2">
    <location>
        <begin position="1444"/>
        <end position="1457"/>
    </location>
</feature>
<sequence length="1768" mass="206394">MAGNFIKNELYDDLVKSSAQQAINTLKPGQNQNIFEHLDQQILETLLKENRQLKQEFVKQNNEIEELREKVDTLTYLEQEASEENEVMRYKVLSLEAQAQIEGVDTSELKIVDGIRRTKNELQTELELYKSQIQGYKILLNQYAKTDLTYIEDTPDQNEQTTDPKIIIGQLKMLYDLNKVELTEQDQISIACSLYLQEKEVVRFYREKLFENIAKKAIEQAEFLYKNRGSYRPQAESGDDRSQSKVFLENKRLKKLADQLNQEIIQLKESNQDKNLALEAVKQHKNNLENKISVLNGQIQDLQLNYLNLRQQAIENQELTMDYIEPNIRLINDKVNSQMSQVKQRVQEAHKAVYDKNKQINDYFHQTNSLSQQVQELQKQLQENQNNSKAIYEKNRQIGDLFNQNNQLKTESNQAQEKIDKVEDEMKKLQQKLKLSQQDHQSKISELTIQNKDQEKELNRLYKELKSAQNQRKSSAQQQILPTIEQSQNQNQDIGLMQQRVKELEQNLAAKEQELVKIQYDKMLREKLGIQQEQVSKEVEEARKAVYEKNKMINEQYNKIRELEEKLSKQETGKDVKQEYDNMLRERLGIKDEQISKEVEEARKAVFEKNKMINDQYNKIRELEEKLGQQVQSKSVKQEYDQMLRERLGIKDEQISKEVEDARKAVYEKNKTINQMANEQMELKRKIEELERKAGIISTDTSNSQNLNYSSASQSQQKHQTLENDFFGGFFSSIQKQIFGGEEKQQQQQQQQIRQNFQNSYQQNLFDEQPLSHSQEKIQQKQQLQVSNSKTNEFDPLSFLNVSQHEQKLDSRQTQVDNPLSKQHVVKGIKVENKVQQREIQSINFMASLSNDQAANNDLDDDFLSDFTTFSKPQEKAKEAKIEAVQQAKPINQKVEEIKKESQFSFSSAQQKSEEKKKIKETKIIVKEQKLQQQQLDLDFLSFTDHQKPKVEVKVNQQLKNEQTNPVFDILNFDQPKIQQPAASLDFLEDMFSGLLGNTVSKQLAAQSEQNQDQDNKPDILGAKSGWNEEEEIIIEEEPVELTQTVDYQESQQLVINQKIVQNIESNQVPLVQQIEDQSNQLDLDVQGWGDEEIVIKDHIPDYSHNDQQEKVSSDQHQVDQQQIKLKQEEVGWGDDEEIQIDEGIIEQKFQENFVIQSIQEPLKAFEQAKQDIAIMDHPNTDQNQEVFDFIPKSSNDEQNSNQQLNSLGWGDDDILLDENNEVAQNQNKNAVDLIENNQEYEVSKNQQEIDQHSKHISKNDDISEDINEITQQQNFDWLTTEQQLEKVEDNVPPRTEDRVVESNIIESTPTQIQEDYLAQAQIQNIDSGEQGWGDEDLIIDEQETHQNQDYEEKIVINEQVPAALIEQINHQDEIQEQQEQQQQYEEEEKEYEQNYYDEEEQQNNEYDLSQLQDLVTEEEKQRMLSMMDSRINEQVLKFIQNEDEEQKSEEYEEDISNQDQTSNALRSNINLEQTQYQQDKVEEQQSIQDNHQQDNQPEVNSQEESKHSEQEIQQETVQVFKAIPLQNVDLMLDDNWGDDDLGLDFVADDVQDDKNFEVAPIEDQKQSQHDIIEQEEFKESEKVIASTNVEIDLEDMGWGDDILDLDANDSKKEQDKPKENKESQLQANFDFDLGGLTQVSKDNNQLDILDIILQNTQKTQQVLMPELFSFDFTGADQPSKNEALTGQQLTSASKERGWSADMDDILPDEDIDNQSNALKQQNDFAFDMFASQTQNQIKQGQVIEENEARVQVKAEQSGWDDEDIIDI</sequence>
<accession>A0A078B261</accession>
<name>A0A078B261_STYLE</name>
<feature type="coiled-coil region" evidence="1">
    <location>
        <begin position="112"/>
        <end position="139"/>
    </location>
</feature>
<evidence type="ECO:0000256" key="2">
    <source>
        <dbReference type="SAM" id="MobiDB-lite"/>
    </source>
</evidence>
<feature type="region of interest" description="Disordered" evidence="2">
    <location>
        <begin position="1444"/>
        <end position="1463"/>
    </location>
</feature>
<organism evidence="3 4">
    <name type="scientific">Stylonychia lemnae</name>
    <name type="common">Ciliate</name>
    <dbReference type="NCBI Taxonomy" id="5949"/>
    <lineage>
        <taxon>Eukaryota</taxon>
        <taxon>Sar</taxon>
        <taxon>Alveolata</taxon>
        <taxon>Ciliophora</taxon>
        <taxon>Intramacronucleata</taxon>
        <taxon>Spirotrichea</taxon>
        <taxon>Stichotrichia</taxon>
        <taxon>Sporadotrichida</taxon>
        <taxon>Oxytrichidae</taxon>
        <taxon>Stylonychinae</taxon>
        <taxon>Stylonychia</taxon>
    </lineage>
</organism>
<feature type="coiled-coil region" evidence="1">
    <location>
        <begin position="43"/>
        <end position="84"/>
    </location>
</feature>
<dbReference type="Proteomes" id="UP000039865">
    <property type="component" value="Unassembled WGS sequence"/>
</dbReference>
<feature type="region of interest" description="Disordered" evidence="2">
    <location>
        <begin position="1477"/>
        <end position="1513"/>
    </location>
</feature>
<feature type="compositionally biased region" description="Polar residues" evidence="2">
    <location>
        <begin position="1477"/>
        <end position="1503"/>
    </location>
</feature>
<feature type="region of interest" description="Disordered" evidence="2">
    <location>
        <begin position="1680"/>
        <end position="1711"/>
    </location>
</feature>
<protein>
    <submittedName>
        <fullName evidence="3">Uncharacterized protein</fullName>
    </submittedName>
</protein>
<dbReference type="InParanoid" id="A0A078B261"/>
<evidence type="ECO:0000313" key="3">
    <source>
        <dbReference type="EMBL" id="CDW87508.1"/>
    </source>
</evidence>
<feature type="compositionally biased region" description="Acidic residues" evidence="2">
    <location>
        <begin position="1702"/>
        <end position="1711"/>
    </location>
</feature>
<proteinExistence type="predicted"/>
<feature type="region of interest" description="Disordered" evidence="2">
    <location>
        <begin position="1374"/>
        <end position="1404"/>
    </location>
</feature>
<gene>
    <name evidence="3" type="primary">Contig12501.g13342</name>
    <name evidence="3" type="ORF">STYLEM_16613</name>
</gene>
<evidence type="ECO:0000256" key="1">
    <source>
        <dbReference type="SAM" id="Coils"/>
    </source>
</evidence>
<dbReference type="EMBL" id="CCKQ01015678">
    <property type="protein sequence ID" value="CDW87508.1"/>
    <property type="molecule type" value="Genomic_DNA"/>
</dbReference>
<feature type="region of interest" description="Disordered" evidence="2">
    <location>
        <begin position="467"/>
        <end position="486"/>
    </location>
</feature>
<keyword evidence="4" id="KW-1185">Reference proteome</keyword>
<feature type="region of interest" description="Disordered" evidence="2">
    <location>
        <begin position="698"/>
        <end position="719"/>
    </location>
</feature>
<evidence type="ECO:0000313" key="4">
    <source>
        <dbReference type="Proteomes" id="UP000039865"/>
    </source>
</evidence>
<feature type="compositionally biased region" description="Acidic residues" evidence="2">
    <location>
        <begin position="1385"/>
        <end position="1403"/>
    </location>
</feature>
<reference evidence="3 4" key="1">
    <citation type="submission" date="2014-06" db="EMBL/GenBank/DDBJ databases">
        <authorList>
            <person name="Swart Estienne"/>
        </authorList>
    </citation>
    <scope>NUCLEOTIDE SEQUENCE [LARGE SCALE GENOMIC DNA]</scope>
    <source>
        <strain evidence="3 4">130c</strain>
    </source>
</reference>
<keyword evidence="1" id="KW-0175">Coiled coil</keyword>
<feature type="region of interest" description="Disordered" evidence="2">
    <location>
        <begin position="1005"/>
        <end position="1025"/>
    </location>
</feature>
<feature type="compositionally biased region" description="Polar residues" evidence="2">
    <location>
        <begin position="1680"/>
        <end position="1693"/>
    </location>
</feature>